<keyword evidence="2" id="KW-0812">Transmembrane</keyword>
<keyword evidence="2" id="KW-0472">Membrane</keyword>
<reference evidence="3 4" key="1">
    <citation type="submission" date="2023-08" db="EMBL/GenBank/DDBJ databases">
        <title>Whole genome sequencing of Enterococcus.</title>
        <authorList>
            <person name="Kaptchouang Tchatchouang C.D."/>
            <person name="Ateba C.N."/>
        </authorList>
    </citation>
    <scope>NUCLEOTIDE SEQUENCE [LARGE SCALE GENOMIC DNA]</scope>
    <source>
        <strain evidence="3 4">ENT3_CNKT_NWU</strain>
    </source>
</reference>
<feature type="compositionally biased region" description="Polar residues" evidence="1">
    <location>
        <begin position="63"/>
        <end position="73"/>
    </location>
</feature>
<organism evidence="3 4">
    <name type="scientific">Enterococcus lactis</name>
    <dbReference type="NCBI Taxonomy" id="357441"/>
    <lineage>
        <taxon>Bacteria</taxon>
        <taxon>Bacillati</taxon>
        <taxon>Bacillota</taxon>
        <taxon>Bacilli</taxon>
        <taxon>Lactobacillales</taxon>
        <taxon>Enterococcaceae</taxon>
        <taxon>Enterococcus</taxon>
    </lineage>
</organism>
<dbReference type="EMBL" id="JAVBZS010000086">
    <property type="protein sequence ID" value="MDP8591055.1"/>
    <property type="molecule type" value="Genomic_DNA"/>
</dbReference>
<feature type="compositionally biased region" description="Low complexity" evidence="1">
    <location>
        <begin position="75"/>
        <end position="99"/>
    </location>
</feature>
<keyword evidence="4" id="KW-1185">Reference proteome</keyword>
<evidence type="ECO:0000256" key="1">
    <source>
        <dbReference type="SAM" id="MobiDB-lite"/>
    </source>
</evidence>
<sequence>MIKKIQNKIQCICQKHFDFRLKAVSRRKHLRIIAVSIIVILTFLGSLSNRNVNVYTETSNFTNQTIEETNSPPASEVQSTESTNQSSNNKTTTTASSTQLIDPTEEEIAAAKAAGEKAYSETGGSQTFSAIAATTIFNGHTRWIYSDICQRWSHYCCEWNIMC</sequence>
<feature type="transmembrane region" description="Helical" evidence="2">
    <location>
        <begin position="30"/>
        <end position="48"/>
    </location>
</feature>
<dbReference type="Proteomes" id="UP001238215">
    <property type="component" value="Unassembled WGS sequence"/>
</dbReference>
<protein>
    <submittedName>
        <fullName evidence="3">Uncharacterized protein</fullName>
    </submittedName>
</protein>
<keyword evidence="2" id="KW-1133">Transmembrane helix</keyword>
<accession>A0AAJ1SM76</accession>
<proteinExistence type="predicted"/>
<name>A0AAJ1SM76_9ENTE</name>
<comment type="caution">
    <text evidence="3">The sequence shown here is derived from an EMBL/GenBank/DDBJ whole genome shotgun (WGS) entry which is preliminary data.</text>
</comment>
<evidence type="ECO:0000256" key="2">
    <source>
        <dbReference type="SAM" id="Phobius"/>
    </source>
</evidence>
<evidence type="ECO:0000313" key="4">
    <source>
        <dbReference type="Proteomes" id="UP001238215"/>
    </source>
</evidence>
<feature type="region of interest" description="Disordered" evidence="1">
    <location>
        <begin position="63"/>
        <end position="101"/>
    </location>
</feature>
<gene>
    <name evidence="3" type="ORF">RAN64_13845</name>
</gene>
<evidence type="ECO:0000313" key="3">
    <source>
        <dbReference type="EMBL" id="MDP8591055.1"/>
    </source>
</evidence>
<dbReference type="AlphaFoldDB" id="A0AAJ1SM76"/>